<dbReference type="Gene3D" id="6.10.250.3150">
    <property type="match status" value="1"/>
</dbReference>
<accession>A0A366IDJ5</accession>
<dbReference type="InterPro" id="IPR057309">
    <property type="entry name" value="PcsB_CC"/>
</dbReference>
<reference evidence="7 8" key="1">
    <citation type="submission" date="2018-06" db="EMBL/GenBank/DDBJ databases">
        <title>Genomic Encyclopedia of Type Strains, Phase IV (KMG-IV): sequencing the most valuable type-strain genomes for metagenomic binning, comparative biology and taxonomic classification.</title>
        <authorList>
            <person name="Goeker M."/>
        </authorList>
    </citation>
    <scope>NUCLEOTIDE SEQUENCE [LARGE SCALE GENOMIC DNA]</scope>
    <source>
        <strain evidence="7 8">DSM 22112</strain>
    </source>
</reference>
<evidence type="ECO:0000259" key="5">
    <source>
        <dbReference type="Pfam" id="PF01551"/>
    </source>
</evidence>
<dbReference type="SUPFAM" id="SSF51261">
    <property type="entry name" value="Duplicated hybrid motif"/>
    <property type="match status" value="1"/>
</dbReference>
<feature type="coiled-coil region" evidence="2">
    <location>
        <begin position="150"/>
        <end position="237"/>
    </location>
</feature>
<dbReference type="PANTHER" id="PTHR21666:SF270">
    <property type="entry name" value="MUREIN HYDROLASE ACTIVATOR ENVC"/>
    <property type="match status" value="1"/>
</dbReference>
<keyword evidence="1 4" id="KW-0732">Signal</keyword>
<feature type="chain" id="PRO_5016776947" evidence="4">
    <location>
        <begin position="23"/>
        <end position="409"/>
    </location>
</feature>
<name>A0A366IDJ5_9FIRM</name>
<feature type="coiled-coil region" evidence="2">
    <location>
        <begin position="38"/>
        <end position="111"/>
    </location>
</feature>
<dbReference type="GO" id="GO:0004222">
    <property type="term" value="F:metalloendopeptidase activity"/>
    <property type="evidence" value="ECO:0007669"/>
    <property type="project" value="TreeGrafter"/>
</dbReference>
<dbReference type="AlphaFoldDB" id="A0A366IDJ5"/>
<evidence type="ECO:0000256" key="1">
    <source>
        <dbReference type="ARBA" id="ARBA00022729"/>
    </source>
</evidence>
<dbReference type="RefSeq" id="WP_170128143.1">
    <property type="nucleotide sequence ID" value="NZ_QNRX01000002.1"/>
</dbReference>
<feature type="region of interest" description="Disordered" evidence="3">
    <location>
        <begin position="245"/>
        <end position="291"/>
    </location>
</feature>
<dbReference type="Proteomes" id="UP000253490">
    <property type="component" value="Unassembled WGS sequence"/>
</dbReference>
<dbReference type="Pfam" id="PF01551">
    <property type="entry name" value="Peptidase_M23"/>
    <property type="match status" value="1"/>
</dbReference>
<proteinExistence type="predicted"/>
<protein>
    <submittedName>
        <fullName evidence="7">Septal ring factor EnvC (AmiA/AmiB activator)</fullName>
    </submittedName>
</protein>
<feature type="signal peptide" evidence="4">
    <location>
        <begin position="1"/>
        <end position="22"/>
    </location>
</feature>
<evidence type="ECO:0000313" key="7">
    <source>
        <dbReference type="EMBL" id="RBP69063.1"/>
    </source>
</evidence>
<dbReference type="PANTHER" id="PTHR21666">
    <property type="entry name" value="PEPTIDASE-RELATED"/>
    <property type="match status" value="1"/>
</dbReference>
<dbReference type="Gene3D" id="2.70.70.10">
    <property type="entry name" value="Glucose Permease (Domain IIA)"/>
    <property type="match status" value="1"/>
</dbReference>
<evidence type="ECO:0000256" key="3">
    <source>
        <dbReference type="SAM" id="MobiDB-lite"/>
    </source>
</evidence>
<feature type="compositionally biased region" description="Low complexity" evidence="3">
    <location>
        <begin position="262"/>
        <end position="274"/>
    </location>
</feature>
<evidence type="ECO:0000259" key="6">
    <source>
        <dbReference type="Pfam" id="PF24568"/>
    </source>
</evidence>
<dbReference type="InterPro" id="IPR016047">
    <property type="entry name" value="M23ase_b-sheet_dom"/>
</dbReference>
<feature type="domain" description="M23ase beta-sheet core" evidence="5">
    <location>
        <begin position="303"/>
        <end position="404"/>
    </location>
</feature>
<dbReference type="CDD" id="cd12797">
    <property type="entry name" value="M23_peptidase"/>
    <property type="match status" value="1"/>
</dbReference>
<comment type="caution">
    <text evidence="7">The sequence shown here is derived from an EMBL/GenBank/DDBJ whole genome shotgun (WGS) entry which is preliminary data.</text>
</comment>
<gene>
    <name evidence="7" type="ORF">DES36_102207</name>
</gene>
<dbReference type="Pfam" id="PF24568">
    <property type="entry name" value="CC_PcsB"/>
    <property type="match status" value="1"/>
</dbReference>
<organism evidence="7 8">
    <name type="scientific">Alkalibaculum bacchi</name>
    <dbReference type="NCBI Taxonomy" id="645887"/>
    <lineage>
        <taxon>Bacteria</taxon>
        <taxon>Bacillati</taxon>
        <taxon>Bacillota</taxon>
        <taxon>Clostridia</taxon>
        <taxon>Eubacteriales</taxon>
        <taxon>Eubacteriaceae</taxon>
        <taxon>Alkalibaculum</taxon>
    </lineage>
</organism>
<keyword evidence="8" id="KW-1185">Reference proteome</keyword>
<dbReference type="InterPro" id="IPR011055">
    <property type="entry name" value="Dup_hybrid_motif"/>
</dbReference>
<evidence type="ECO:0000256" key="2">
    <source>
        <dbReference type="SAM" id="Coils"/>
    </source>
</evidence>
<sequence>MKKKLLSLLLAGLMLFSLPVYASTADLKGDLEKNEESQDEVQEKLDANNASMEELKAEIDKLDGQIKKAENEIADIENNINKTQKELDAIVVELEKAIAQKEEQKKTLDERLRVMYMYSDTSPLEILFSAQNFSDLISKVDMIKTIAEYDQDLFAKLEAIENEIAKKKEEIEVKKNNLLGMKKKAEDQRGSLNTIKAERNNYMSELQANANKLESELRELEAQSNSIEAEIKAILAQRAAEEAAKRAAEQAQNNTGGGSSGGSTQPSSQPTTNGAYRWPVPGHSSISSPYGSRIHPVLGTRSFHTGIDIPTGRRAGVNAVAVGDGVVIKSVHSGSYGNYVIVDMGTDKNGNNISALYAHLAQRYVGAGTRVSAGQAIGEVGTTGRSTGIHLHFEIRVNGSHTNPLNYVR</sequence>
<evidence type="ECO:0000256" key="4">
    <source>
        <dbReference type="SAM" id="SignalP"/>
    </source>
</evidence>
<keyword evidence="2" id="KW-0175">Coiled coil</keyword>
<evidence type="ECO:0000313" key="8">
    <source>
        <dbReference type="Proteomes" id="UP000253490"/>
    </source>
</evidence>
<dbReference type="EMBL" id="QNRX01000002">
    <property type="protein sequence ID" value="RBP69063.1"/>
    <property type="molecule type" value="Genomic_DNA"/>
</dbReference>
<feature type="domain" description="Peptidoglycan hydrolase PcsB coiled-coil" evidence="6">
    <location>
        <begin position="93"/>
        <end position="167"/>
    </location>
</feature>
<dbReference type="InterPro" id="IPR050570">
    <property type="entry name" value="Cell_wall_metabolism_enzyme"/>
</dbReference>